<feature type="signal peptide" evidence="1">
    <location>
        <begin position="1"/>
        <end position="21"/>
    </location>
</feature>
<organism evidence="2 3">
    <name type="scientific">Yanghanlia caeni</name>
    <dbReference type="NCBI Taxonomy" id="3064283"/>
    <lineage>
        <taxon>Bacteria</taxon>
        <taxon>Pseudomonadati</taxon>
        <taxon>Pseudomonadota</taxon>
        <taxon>Betaproteobacteria</taxon>
        <taxon>Burkholderiales</taxon>
        <taxon>Alcaligenaceae</taxon>
        <taxon>Yanghanlia</taxon>
    </lineage>
</organism>
<dbReference type="PANTHER" id="PTHR35271:SF1">
    <property type="entry name" value="ABC TRANSPORTER, SUBSTRATE-BINDING LIPOPROTEIN"/>
    <property type="match status" value="1"/>
</dbReference>
<evidence type="ECO:0000313" key="3">
    <source>
        <dbReference type="Proteomes" id="UP001232156"/>
    </source>
</evidence>
<dbReference type="Pfam" id="PF04392">
    <property type="entry name" value="ABC_sub_bind"/>
    <property type="match status" value="1"/>
</dbReference>
<accession>A0ABU1D6Q2</accession>
<proteinExistence type="predicted"/>
<protein>
    <submittedName>
        <fullName evidence="2">ABC transporter substrate binding protein</fullName>
    </submittedName>
</protein>
<dbReference type="RefSeq" id="WP_347287080.1">
    <property type="nucleotide sequence ID" value="NZ_JAUZQE010000018.1"/>
</dbReference>
<dbReference type="Gene3D" id="3.40.50.2300">
    <property type="match status" value="2"/>
</dbReference>
<sequence>MILRYVLALAATLLFAYTSSAATFPTTPVAPGHGGKWRLGYVESGDYGEYPMTLAEIIDGLEILGWLQYTAPRPDDLSGPELWVWVSQNTRSDWLEFVPNAIWRPGNFDAEQREPMRNAIMDRLQKEQDIDLIIAMGTWAGQDMRRLGPPVPTIVGSVSDALGSGISDTLEDSGRDNLHARIEPERYQRQLRLFHEIVGFESLGLVYEDSEAGRTYGAVGAAEQVAKELNFRLEHCHAPSSSIPQEQAIDNAVNCYAELAKRHVGAVYVTSHQGVTPESVRQIADMLAQARIPSFAMAGSREVQAGLLMSIAQADLSHVGLFHAETIARVLNGAQPRELSQLWVDPPKIALNLSTARRIGFDPPVDILLAADEVYE</sequence>
<keyword evidence="3" id="KW-1185">Reference proteome</keyword>
<dbReference type="InterPro" id="IPR007487">
    <property type="entry name" value="ABC_transpt-TYRBP-like"/>
</dbReference>
<gene>
    <name evidence="2" type="ORF">Q8947_09005</name>
</gene>
<evidence type="ECO:0000256" key="1">
    <source>
        <dbReference type="SAM" id="SignalP"/>
    </source>
</evidence>
<comment type="caution">
    <text evidence="2">The sequence shown here is derived from an EMBL/GenBank/DDBJ whole genome shotgun (WGS) entry which is preliminary data.</text>
</comment>
<reference evidence="2 3" key="1">
    <citation type="submission" date="2023-08" db="EMBL/GenBank/DDBJ databases">
        <title>Alcaligenaceae gen. nov., a novel taxon isolated from the sludge of Yixing Pesticide Factory.</title>
        <authorList>
            <person name="Ruan L."/>
        </authorList>
    </citation>
    <scope>NUCLEOTIDE SEQUENCE [LARGE SCALE GENOMIC DNA]</scope>
    <source>
        <strain evidence="2 3">LG-2</strain>
    </source>
</reference>
<dbReference type="EMBL" id="JAUZQE010000018">
    <property type="protein sequence ID" value="MDR4126119.1"/>
    <property type="molecule type" value="Genomic_DNA"/>
</dbReference>
<evidence type="ECO:0000313" key="2">
    <source>
        <dbReference type="EMBL" id="MDR4126119.1"/>
    </source>
</evidence>
<dbReference type="Proteomes" id="UP001232156">
    <property type="component" value="Unassembled WGS sequence"/>
</dbReference>
<feature type="chain" id="PRO_5045724353" evidence="1">
    <location>
        <begin position="22"/>
        <end position="376"/>
    </location>
</feature>
<dbReference type="PANTHER" id="PTHR35271">
    <property type="entry name" value="ABC TRANSPORTER, SUBSTRATE-BINDING LIPOPROTEIN-RELATED"/>
    <property type="match status" value="1"/>
</dbReference>
<keyword evidence="1" id="KW-0732">Signal</keyword>
<name>A0ABU1D6Q2_9BURK</name>